<dbReference type="PROSITE" id="PS51114">
    <property type="entry name" value="FBA"/>
    <property type="match status" value="1"/>
</dbReference>
<evidence type="ECO:0000259" key="1">
    <source>
        <dbReference type="PROSITE" id="PS50181"/>
    </source>
</evidence>
<dbReference type="GO" id="GO:0061630">
    <property type="term" value="F:ubiquitin protein ligase activity"/>
    <property type="evidence" value="ECO:0007669"/>
    <property type="project" value="TreeGrafter"/>
</dbReference>
<reference evidence="3" key="1">
    <citation type="submission" date="2025-08" db="UniProtKB">
        <authorList>
            <consortium name="Ensembl"/>
        </authorList>
    </citation>
    <scope>IDENTIFICATION</scope>
</reference>
<evidence type="ECO:0000313" key="3">
    <source>
        <dbReference type="Ensembl" id="ENSPMAP00000004646.1"/>
    </source>
</evidence>
<dbReference type="OMA" id="DGWHITS"/>
<dbReference type="PANTHER" id="PTHR12125">
    <property type="entry name" value="F-BOX ONLY PROTEIN 6-LIKE PROTEIN"/>
    <property type="match status" value="1"/>
</dbReference>
<sequence length="163" mass="18627">MSAAPDDVLLEILSWVPEADLSRHCRAVCSAWLRLVDSGALWKLKCRREGKWSDASCCRMPLPPAFDWRAFYLKGPFSRNLLQNPCATNQFDGWHITSNGGDHWNVEDVMVPLPEPHAHITKSFVSSYNWCGKEQVVSLLAEGLWVELLDEHQPHITVSDWWV</sequence>
<protein>
    <submittedName>
        <fullName evidence="3">Zgc:100832</fullName>
    </submittedName>
</protein>
<feature type="domain" description="FBA" evidence="2">
    <location>
        <begin position="71"/>
        <end position="163"/>
    </location>
</feature>
<feature type="domain" description="F-box" evidence="1">
    <location>
        <begin position="1"/>
        <end position="45"/>
    </location>
</feature>
<organism evidence="3">
    <name type="scientific">Petromyzon marinus</name>
    <name type="common">Sea lamprey</name>
    <dbReference type="NCBI Taxonomy" id="7757"/>
    <lineage>
        <taxon>Eukaryota</taxon>
        <taxon>Metazoa</taxon>
        <taxon>Chordata</taxon>
        <taxon>Craniata</taxon>
        <taxon>Vertebrata</taxon>
        <taxon>Cyclostomata</taxon>
        <taxon>Hyperoartia</taxon>
        <taxon>Petromyzontiformes</taxon>
        <taxon>Petromyzontidae</taxon>
        <taxon>Petromyzon</taxon>
    </lineage>
</organism>
<dbReference type="PROSITE" id="PS50181">
    <property type="entry name" value="FBOX"/>
    <property type="match status" value="1"/>
</dbReference>
<dbReference type="InterPro" id="IPR001810">
    <property type="entry name" value="F-box_dom"/>
</dbReference>
<dbReference type="InterPro" id="IPR039752">
    <property type="entry name" value="F-box_only"/>
</dbReference>
<dbReference type="Ensembl" id="ENSPMAT00000004665.1">
    <property type="protein sequence ID" value="ENSPMAP00000004646.1"/>
    <property type="gene ID" value="ENSPMAG00000004250.1"/>
</dbReference>
<dbReference type="SUPFAM" id="SSF81383">
    <property type="entry name" value="F-box domain"/>
    <property type="match status" value="1"/>
</dbReference>
<dbReference type="Pfam" id="PF04300">
    <property type="entry name" value="FBA"/>
    <property type="match status" value="1"/>
</dbReference>
<dbReference type="AlphaFoldDB" id="S4RHG4"/>
<dbReference type="Pfam" id="PF12937">
    <property type="entry name" value="F-box-like"/>
    <property type="match status" value="1"/>
</dbReference>
<dbReference type="Gene3D" id="1.20.1280.50">
    <property type="match status" value="1"/>
</dbReference>
<dbReference type="SMART" id="SM01198">
    <property type="entry name" value="FBA"/>
    <property type="match status" value="1"/>
</dbReference>
<accession>S4RHG4</accession>
<reference evidence="3" key="2">
    <citation type="submission" date="2025-09" db="UniProtKB">
        <authorList>
            <consortium name="Ensembl"/>
        </authorList>
    </citation>
    <scope>IDENTIFICATION</scope>
</reference>
<dbReference type="GO" id="GO:0019005">
    <property type="term" value="C:SCF ubiquitin ligase complex"/>
    <property type="evidence" value="ECO:0007669"/>
    <property type="project" value="TreeGrafter"/>
</dbReference>
<evidence type="ECO:0000259" key="2">
    <source>
        <dbReference type="PROSITE" id="PS51114"/>
    </source>
</evidence>
<dbReference type="STRING" id="7757.ENSPMAP00000004646"/>
<dbReference type="GO" id="GO:0005737">
    <property type="term" value="C:cytoplasm"/>
    <property type="evidence" value="ECO:0007669"/>
    <property type="project" value="TreeGrafter"/>
</dbReference>
<dbReference type="GeneTree" id="ENSGT00940000159408"/>
<proteinExistence type="predicted"/>
<dbReference type="InterPro" id="IPR008979">
    <property type="entry name" value="Galactose-bd-like_sf"/>
</dbReference>
<name>S4RHG4_PETMA</name>
<dbReference type="InterPro" id="IPR007397">
    <property type="entry name" value="F-box-assoc_dom"/>
</dbReference>
<dbReference type="GO" id="GO:0036503">
    <property type="term" value="P:ERAD pathway"/>
    <property type="evidence" value="ECO:0007669"/>
    <property type="project" value="TreeGrafter"/>
</dbReference>
<dbReference type="PANTHER" id="PTHR12125:SF1">
    <property type="entry name" value="F-BOX ONLY PROTEIN 50"/>
    <property type="match status" value="1"/>
</dbReference>
<dbReference type="GO" id="GO:0031146">
    <property type="term" value="P:SCF-dependent proteasomal ubiquitin-dependent protein catabolic process"/>
    <property type="evidence" value="ECO:0007669"/>
    <property type="project" value="TreeGrafter"/>
</dbReference>
<dbReference type="Gene3D" id="2.60.120.260">
    <property type="entry name" value="Galactose-binding domain-like"/>
    <property type="match status" value="1"/>
</dbReference>
<dbReference type="InterPro" id="IPR036047">
    <property type="entry name" value="F-box-like_dom_sf"/>
</dbReference>
<dbReference type="HOGENOM" id="CLU_113347_0_0_1"/>
<dbReference type="SUPFAM" id="SSF49785">
    <property type="entry name" value="Galactose-binding domain-like"/>
    <property type="match status" value="1"/>
</dbReference>
<dbReference type="GO" id="GO:0006516">
    <property type="term" value="P:glycoprotein catabolic process"/>
    <property type="evidence" value="ECO:0007669"/>
    <property type="project" value="TreeGrafter"/>
</dbReference>